<evidence type="ECO:0000313" key="4">
    <source>
        <dbReference type="Proteomes" id="UP000518300"/>
    </source>
</evidence>
<dbReference type="Proteomes" id="UP000518300">
    <property type="component" value="Unassembled WGS sequence"/>
</dbReference>
<keyword evidence="2" id="KW-0802">TPR repeat</keyword>
<evidence type="ECO:0000256" key="2">
    <source>
        <dbReference type="ARBA" id="ARBA00022803"/>
    </source>
</evidence>
<dbReference type="SUPFAM" id="SSF48452">
    <property type="entry name" value="TPR-like"/>
    <property type="match status" value="2"/>
</dbReference>
<keyword evidence="1" id="KW-0677">Repeat</keyword>
<dbReference type="InterPro" id="IPR011990">
    <property type="entry name" value="TPR-like_helical_dom_sf"/>
</dbReference>
<dbReference type="Gene3D" id="1.25.40.10">
    <property type="entry name" value="Tetratricopeptide repeat domain"/>
    <property type="match status" value="2"/>
</dbReference>
<evidence type="ECO:0000256" key="1">
    <source>
        <dbReference type="ARBA" id="ARBA00022737"/>
    </source>
</evidence>
<name>A0A848M0U8_9BACT</name>
<keyword evidence="4" id="KW-1185">Reference proteome</keyword>
<dbReference type="RefSeq" id="WP_169352117.1">
    <property type="nucleotide sequence ID" value="NZ_JABBJJ010000511.1"/>
</dbReference>
<dbReference type="EMBL" id="JABBJJ010000511">
    <property type="protein sequence ID" value="NMO23004.1"/>
    <property type="molecule type" value="Genomic_DNA"/>
</dbReference>
<dbReference type="PANTHER" id="PTHR45641">
    <property type="entry name" value="TETRATRICOPEPTIDE REPEAT PROTEIN (AFU_ORTHOLOGUE AFUA_6G03870)"/>
    <property type="match status" value="1"/>
</dbReference>
<reference evidence="3 4" key="1">
    <citation type="submission" date="2020-04" db="EMBL/GenBank/DDBJ databases">
        <title>Draft genome of Pyxidicoccus fallax type strain.</title>
        <authorList>
            <person name="Whitworth D.E."/>
        </authorList>
    </citation>
    <scope>NUCLEOTIDE SEQUENCE [LARGE SCALE GENOMIC DNA]</scope>
    <source>
        <strain evidence="3 4">DSM 14698</strain>
    </source>
</reference>
<evidence type="ECO:0000313" key="3">
    <source>
        <dbReference type="EMBL" id="NMO23004.1"/>
    </source>
</evidence>
<gene>
    <name evidence="3" type="ORF">HG543_50325</name>
</gene>
<protein>
    <submittedName>
        <fullName evidence="3">Tetratricopeptide repeat protein</fullName>
    </submittedName>
</protein>
<dbReference type="InterPro" id="IPR019734">
    <property type="entry name" value="TPR_rpt"/>
</dbReference>
<dbReference type="SMART" id="SM00028">
    <property type="entry name" value="TPR"/>
    <property type="match status" value="5"/>
</dbReference>
<dbReference type="Pfam" id="PF13424">
    <property type="entry name" value="TPR_12"/>
    <property type="match status" value="3"/>
</dbReference>
<dbReference type="AlphaFoldDB" id="A0A848M0U8"/>
<organism evidence="3 4">
    <name type="scientific">Pyxidicoccus fallax</name>
    <dbReference type="NCBI Taxonomy" id="394095"/>
    <lineage>
        <taxon>Bacteria</taxon>
        <taxon>Pseudomonadati</taxon>
        <taxon>Myxococcota</taxon>
        <taxon>Myxococcia</taxon>
        <taxon>Myxococcales</taxon>
        <taxon>Cystobacterineae</taxon>
        <taxon>Myxococcaceae</taxon>
        <taxon>Pyxidicoccus</taxon>
    </lineage>
</organism>
<proteinExistence type="predicted"/>
<comment type="caution">
    <text evidence="3">The sequence shown here is derived from an EMBL/GenBank/DDBJ whole genome shotgun (WGS) entry which is preliminary data.</text>
</comment>
<accession>A0A848M0U8</accession>
<sequence>MGHFIALGLSLLLAASPQEDAGRARELEARASQLQRAGKYHEAEQPLLEAIALWKRLGGPEHIEVLNDEMNLAVSYRRRGDARKAIPLLSRVVASLGKSKDPDAPELHRKALNNLAAAYKAEQRYDEARVTLERCLSLLEATGPSVERARVLDNLASILLDAGKVDAAEPYARRGYSEWRAVRGEQDVDVAISMSVLGGVRMRQKKYAEARTLLEDSLRMNEALRGKDHVELGATLNLLGELETRAGRLDAAQQHYERTLALSERALTAEHPYVKDAREGLATVARLRAARK</sequence>
<dbReference type="PANTHER" id="PTHR45641:SF19">
    <property type="entry name" value="NEPHROCYSTIN-3"/>
    <property type="match status" value="1"/>
</dbReference>